<dbReference type="PANTHER" id="PTHR43280:SF32">
    <property type="entry name" value="TRANSCRIPTIONAL REGULATORY PROTEIN"/>
    <property type="match status" value="1"/>
</dbReference>
<name>A0A0B8NUF4_9VIBR</name>
<keyword evidence="3" id="KW-0804">Transcription</keyword>
<dbReference type="GO" id="GO:0043565">
    <property type="term" value="F:sequence-specific DNA binding"/>
    <property type="evidence" value="ECO:0007669"/>
    <property type="project" value="InterPro"/>
</dbReference>
<dbReference type="InterPro" id="IPR009057">
    <property type="entry name" value="Homeodomain-like_sf"/>
</dbReference>
<dbReference type="RefSeq" id="WP_261836292.1">
    <property type="nucleotide sequence ID" value="NZ_AP024882.1"/>
</dbReference>
<dbReference type="InterPro" id="IPR018060">
    <property type="entry name" value="HTH_AraC"/>
</dbReference>
<sequence length="305" mass="35004">MKKYHFNTIGEQNQMLGIRPPEHPLFDVIKMSSKGADNPLSCEGGFSISSSFYSISMKHITSGELMYGRTKYDCSNGTMLFIAPEQELSGVGIKVDSVARTISFHEDYIRGHELQEQLKKYHFFNYSVNEALHLSPKEEKQMAALFDAIEGEYHNNLDAFTKELILSQLSTLLMYANRYYHRQFLMRKDADTSVYDKFSVLLDARLQSIVEESTAIPEVEELAQSMNMTSRYLSDALKAETGRTTKDWIHKALIDKSKDLLLSTKDSVATIAYALGFEYPQYFSRLFKNKVDLTPSEYRSENIRH</sequence>
<keyword evidence="6" id="KW-1185">Reference proteome</keyword>
<evidence type="ECO:0000256" key="2">
    <source>
        <dbReference type="ARBA" id="ARBA00023125"/>
    </source>
</evidence>
<evidence type="ECO:0000259" key="4">
    <source>
        <dbReference type="PROSITE" id="PS01124"/>
    </source>
</evidence>
<dbReference type="PROSITE" id="PS01124">
    <property type="entry name" value="HTH_ARAC_FAMILY_2"/>
    <property type="match status" value="1"/>
</dbReference>
<dbReference type="EMBL" id="BBRZ01000056">
    <property type="protein sequence ID" value="GAM57526.1"/>
    <property type="molecule type" value="Genomic_DNA"/>
</dbReference>
<proteinExistence type="predicted"/>
<keyword evidence="1" id="KW-0805">Transcription regulation</keyword>
<dbReference type="GO" id="GO:0003700">
    <property type="term" value="F:DNA-binding transcription factor activity"/>
    <property type="evidence" value="ECO:0007669"/>
    <property type="project" value="InterPro"/>
</dbReference>
<dbReference type="PRINTS" id="PR00032">
    <property type="entry name" value="HTHARAC"/>
</dbReference>
<dbReference type="PANTHER" id="PTHR43280">
    <property type="entry name" value="ARAC-FAMILY TRANSCRIPTIONAL REGULATOR"/>
    <property type="match status" value="1"/>
</dbReference>
<evidence type="ECO:0000256" key="3">
    <source>
        <dbReference type="ARBA" id="ARBA00023163"/>
    </source>
</evidence>
<evidence type="ECO:0000256" key="1">
    <source>
        <dbReference type="ARBA" id="ARBA00023015"/>
    </source>
</evidence>
<dbReference type="SMART" id="SM00342">
    <property type="entry name" value="HTH_ARAC"/>
    <property type="match status" value="1"/>
</dbReference>
<dbReference type="SUPFAM" id="SSF46689">
    <property type="entry name" value="Homeodomain-like"/>
    <property type="match status" value="1"/>
</dbReference>
<protein>
    <submittedName>
        <fullName evidence="5">Transcriptional regulator, araC family</fullName>
    </submittedName>
</protein>
<reference evidence="5 6" key="2">
    <citation type="submission" date="2015-01" db="EMBL/GenBank/DDBJ databases">
        <authorList>
            <consortium name="NBRP consortium"/>
            <person name="Sawabe T."/>
            <person name="Meirelles P."/>
            <person name="Feng G."/>
            <person name="Sayaka M."/>
            <person name="Hattori M."/>
            <person name="Ohkuma M."/>
        </authorList>
    </citation>
    <scope>NUCLEOTIDE SEQUENCE [LARGE SCALE GENOMIC DNA]</scope>
    <source>
        <strain evidence="6">JCM 19231</strain>
    </source>
</reference>
<dbReference type="InterPro" id="IPR020449">
    <property type="entry name" value="Tscrpt_reg_AraC-type_HTH"/>
</dbReference>
<organism evidence="5 6">
    <name type="scientific">Vibrio ishigakensis</name>
    <dbReference type="NCBI Taxonomy" id="1481914"/>
    <lineage>
        <taxon>Bacteria</taxon>
        <taxon>Pseudomonadati</taxon>
        <taxon>Pseudomonadota</taxon>
        <taxon>Gammaproteobacteria</taxon>
        <taxon>Vibrionales</taxon>
        <taxon>Vibrionaceae</taxon>
        <taxon>Vibrio</taxon>
    </lineage>
</organism>
<comment type="caution">
    <text evidence="5">The sequence shown here is derived from an EMBL/GenBank/DDBJ whole genome shotgun (WGS) entry which is preliminary data.</text>
</comment>
<dbReference type="Gene3D" id="1.10.10.60">
    <property type="entry name" value="Homeodomain-like"/>
    <property type="match status" value="1"/>
</dbReference>
<evidence type="ECO:0000313" key="5">
    <source>
        <dbReference type="EMBL" id="GAM57526.1"/>
    </source>
</evidence>
<dbReference type="Proteomes" id="UP000031671">
    <property type="component" value="Unassembled WGS sequence"/>
</dbReference>
<dbReference type="AlphaFoldDB" id="A0A0B8NUF4"/>
<dbReference type="Pfam" id="PF12833">
    <property type="entry name" value="HTH_18"/>
    <property type="match status" value="1"/>
</dbReference>
<reference evidence="5 6" key="1">
    <citation type="submission" date="2015-01" db="EMBL/GenBank/DDBJ databases">
        <title>Vibrio sp. C1 JCM 19231 whole genome shotgun sequence.</title>
        <authorList>
            <person name="Sawabe T."/>
            <person name="Meirelles P."/>
            <person name="Feng G."/>
            <person name="Sayaka M."/>
            <person name="Hattori M."/>
            <person name="Ohkuma M."/>
        </authorList>
    </citation>
    <scope>NUCLEOTIDE SEQUENCE [LARGE SCALE GENOMIC DNA]</scope>
    <source>
        <strain evidence="6">JCM 19231</strain>
    </source>
</reference>
<evidence type="ECO:0000313" key="6">
    <source>
        <dbReference type="Proteomes" id="UP000031671"/>
    </source>
</evidence>
<keyword evidence="2" id="KW-0238">DNA-binding</keyword>
<accession>A0A0B8NUF4</accession>
<gene>
    <name evidence="5" type="ORF">JCM19231_1873</name>
</gene>
<feature type="domain" description="HTH araC/xylS-type" evidence="4">
    <location>
        <begin position="196"/>
        <end position="301"/>
    </location>
</feature>